<keyword evidence="6 8" id="KW-0808">Transferase</keyword>
<evidence type="ECO:0000313" key="12">
    <source>
        <dbReference type="Proteomes" id="UP000186098"/>
    </source>
</evidence>
<evidence type="ECO:0000256" key="1">
    <source>
        <dbReference type="ARBA" id="ARBA00001478"/>
    </source>
</evidence>
<dbReference type="NCBIfam" id="TIGR02095">
    <property type="entry name" value="glgA"/>
    <property type="match status" value="1"/>
</dbReference>
<evidence type="ECO:0000256" key="2">
    <source>
        <dbReference type="ARBA" id="ARBA00002764"/>
    </source>
</evidence>
<proteinExistence type="inferred from homology"/>
<dbReference type="Pfam" id="PF08323">
    <property type="entry name" value="Glyco_transf_5"/>
    <property type="match status" value="1"/>
</dbReference>
<dbReference type="NCBIfam" id="NF001899">
    <property type="entry name" value="PRK00654.1-2"/>
    <property type="match status" value="1"/>
</dbReference>
<dbReference type="Pfam" id="PF00534">
    <property type="entry name" value="Glycos_transf_1"/>
    <property type="match status" value="1"/>
</dbReference>
<comment type="catalytic activity">
    <reaction evidence="1 8">
        <text>[(1-&gt;4)-alpha-D-glucosyl](n) + ADP-alpha-D-glucose = [(1-&gt;4)-alpha-D-glucosyl](n+1) + ADP + H(+)</text>
        <dbReference type="Rhea" id="RHEA:18189"/>
        <dbReference type="Rhea" id="RHEA-COMP:9584"/>
        <dbReference type="Rhea" id="RHEA-COMP:9587"/>
        <dbReference type="ChEBI" id="CHEBI:15378"/>
        <dbReference type="ChEBI" id="CHEBI:15444"/>
        <dbReference type="ChEBI" id="CHEBI:57498"/>
        <dbReference type="ChEBI" id="CHEBI:456216"/>
        <dbReference type="EC" id="2.4.1.21"/>
    </reaction>
</comment>
<dbReference type="HAMAP" id="MF_00484">
    <property type="entry name" value="Glycogen_synth"/>
    <property type="match status" value="1"/>
</dbReference>
<evidence type="ECO:0000256" key="3">
    <source>
        <dbReference type="ARBA" id="ARBA00004964"/>
    </source>
</evidence>
<evidence type="ECO:0000313" key="11">
    <source>
        <dbReference type="EMBL" id="SIS73572.1"/>
    </source>
</evidence>
<dbReference type="GO" id="GO:0009011">
    <property type="term" value="F:alpha-1,4-glucan glucosyltransferase (ADP-glucose donor) activity"/>
    <property type="evidence" value="ECO:0007669"/>
    <property type="project" value="UniProtKB-UniRule"/>
</dbReference>
<dbReference type="UniPathway" id="UPA00164"/>
<dbReference type="EMBL" id="FTOM01000003">
    <property type="protein sequence ID" value="SIS73572.1"/>
    <property type="molecule type" value="Genomic_DNA"/>
</dbReference>
<evidence type="ECO:0000256" key="8">
    <source>
        <dbReference type="HAMAP-Rule" id="MF_00484"/>
    </source>
</evidence>
<organism evidence="11 12">
    <name type="scientific">Phaeovulum vinaykumarii</name>
    <dbReference type="NCBI Taxonomy" id="407234"/>
    <lineage>
        <taxon>Bacteria</taxon>
        <taxon>Pseudomonadati</taxon>
        <taxon>Pseudomonadota</taxon>
        <taxon>Alphaproteobacteria</taxon>
        <taxon>Rhodobacterales</taxon>
        <taxon>Paracoccaceae</taxon>
        <taxon>Phaeovulum</taxon>
    </lineage>
</organism>
<feature type="binding site" evidence="8">
    <location>
        <position position="16"/>
    </location>
    <ligand>
        <name>ADP-alpha-D-glucose</name>
        <dbReference type="ChEBI" id="CHEBI:57498"/>
    </ligand>
</feature>
<feature type="domain" description="Glycosyl transferase family 1" evidence="9">
    <location>
        <begin position="293"/>
        <end position="440"/>
    </location>
</feature>
<dbReference type="InterPro" id="IPR001296">
    <property type="entry name" value="Glyco_trans_1"/>
</dbReference>
<dbReference type="GO" id="GO:0005978">
    <property type="term" value="P:glycogen biosynthetic process"/>
    <property type="evidence" value="ECO:0007669"/>
    <property type="project" value="UniProtKB-UniRule"/>
</dbReference>
<reference evidence="12" key="1">
    <citation type="submission" date="2017-01" db="EMBL/GenBank/DDBJ databases">
        <authorList>
            <person name="Varghese N."/>
            <person name="Submissions S."/>
        </authorList>
    </citation>
    <scope>NUCLEOTIDE SEQUENCE [LARGE SCALE GENOMIC DNA]</scope>
    <source>
        <strain evidence="12">DSM 18714</strain>
    </source>
</reference>
<feature type="domain" description="Starch synthase catalytic" evidence="10">
    <location>
        <begin position="3"/>
        <end position="237"/>
    </location>
</feature>
<dbReference type="SUPFAM" id="SSF53756">
    <property type="entry name" value="UDP-Glycosyltransferase/glycogen phosphorylase"/>
    <property type="match status" value="1"/>
</dbReference>
<dbReference type="InterPro" id="IPR013534">
    <property type="entry name" value="Starch_synth_cat_dom"/>
</dbReference>
<comment type="pathway">
    <text evidence="3 8">Glycan biosynthesis; glycogen biosynthesis.</text>
</comment>
<comment type="function">
    <text evidence="2 8">Synthesizes alpha-1,4-glucan chains using ADP-glucose.</text>
</comment>
<dbReference type="PANTHER" id="PTHR45825">
    <property type="entry name" value="GRANULE-BOUND STARCH SYNTHASE 1, CHLOROPLASTIC/AMYLOPLASTIC"/>
    <property type="match status" value="1"/>
</dbReference>
<dbReference type="AlphaFoldDB" id="A0A1N7LID3"/>
<dbReference type="InterPro" id="IPR011835">
    <property type="entry name" value="GS/SS"/>
</dbReference>
<comment type="similarity">
    <text evidence="4 8">Belongs to the glycosyltransferase 1 family. Bacterial/plant glycogen synthase subfamily.</text>
</comment>
<evidence type="ECO:0000256" key="6">
    <source>
        <dbReference type="ARBA" id="ARBA00022679"/>
    </source>
</evidence>
<keyword evidence="12" id="KW-1185">Reference proteome</keyword>
<sequence length="478" mass="50693">MRKVLSVASECVPLIKTGGLADVVGALPAALAPEGWEMRVLIPAYRGVLDKLKDIKQVWAEDDLFGGPGRVLAGRHGRLDVLVLEAPHLFDRAGGPYSVEGRDFGDNAERFAALSHAAASIARDGDAEGWRPEVLHAHDWQTGLAPAYLRWHGGAERVASLMTIHNIAFQGHARPDRLGALRLPPESFNADGVEYWGNISTLKAGLTCADAITTVSPRYADELMRGEFGLGLEGVIAARAGQLHGILNGIDTEIWNPETDTSITPFSARKTSGKAKNRKALLKEFGLGDVPGPLAVLISRLTPQKGIDLVAEAAGDFVAQGGGLCVLGSGDAWAEEAMRGLAGYFPERVGVRIGYDEDLSHLMFAGGDAVLVPSRFEPCGLTQLYGLRYGTIPVVAATGGLADTVIGATPATLAAGAATGVVFHPVDTLALRQALRKLVALHADTPTWKAMVRRAMAADFGWAASAARYARLYESIAR</sequence>
<evidence type="ECO:0000256" key="4">
    <source>
        <dbReference type="ARBA" id="ARBA00010281"/>
    </source>
</evidence>
<evidence type="ECO:0000259" key="9">
    <source>
        <dbReference type="Pfam" id="PF00534"/>
    </source>
</evidence>
<dbReference type="STRING" id="407234.SAMN05421795_10383"/>
<protein>
    <recommendedName>
        <fullName evidence="8">Glycogen synthase</fullName>
        <ecNumber evidence="8">2.4.1.21</ecNumber>
    </recommendedName>
    <alternativeName>
        <fullName evidence="8">Starch [bacterial glycogen] synthase</fullName>
    </alternativeName>
</protein>
<keyword evidence="5 8" id="KW-0328">Glycosyltransferase</keyword>
<dbReference type="RefSeq" id="WP_076365108.1">
    <property type="nucleotide sequence ID" value="NZ_FTOM01000003.1"/>
</dbReference>
<evidence type="ECO:0000256" key="7">
    <source>
        <dbReference type="ARBA" id="ARBA00023056"/>
    </source>
</evidence>
<evidence type="ECO:0000256" key="5">
    <source>
        <dbReference type="ARBA" id="ARBA00022676"/>
    </source>
</evidence>
<dbReference type="OrthoDB" id="9808590at2"/>
<dbReference type="Gene3D" id="3.40.50.2000">
    <property type="entry name" value="Glycogen Phosphorylase B"/>
    <property type="match status" value="2"/>
</dbReference>
<evidence type="ECO:0000259" key="10">
    <source>
        <dbReference type="Pfam" id="PF08323"/>
    </source>
</evidence>
<dbReference type="CDD" id="cd03791">
    <property type="entry name" value="GT5_Glycogen_synthase_DULL1-like"/>
    <property type="match status" value="1"/>
</dbReference>
<keyword evidence="7 8" id="KW-0320">Glycogen biosynthesis</keyword>
<accession>A0A1N7LID3</accession>
<name>A0A1N7LID3_9RHOB</name>
<gene>
    <name evidence="8" type="primary">glgA</name>
    <name evidence="11" type="ORF">SAMN05421795_10383</name>
</gene>
<dbReference type="GO" id="GO:0004373">
    <property type="term" value="F:alpha-1,4-glucan glucosyltransferase (UDP-glucose donor) activity"/>
    <property type="evidence" value="ECO:0007669"/>
    <property type="project" value="InterPro"/>
</dbReference>
<dbReference type="PANTHER" id="PTHR45825:SF11">
    <property type="entry name" value="ALPHA AMYLASE DOMAIN-CONTAINING PROTEIN"/>
    <property type="match status" value="1"/>
</dbReference>
<dbReference type="Proteomes" id="UP000186098">
    <property type="component" value="Unassembled WGS sequence"/>
</dbReference>
<dbReference type="EC" id="2.4.1.21" evidence="8"/>